<sequence length="233" mass="26265">MLSLFNITAEEVKGELHGQPKNGIVYFALNEQGEKVSNPFKASLFGKQAGLDELQNQFTKAKEKMKADPVRAVLKSTIEVAMHTATNEAYFKKQLLEQGINTVVRRNDEGRIYGMTFIDHESRTVWNGSALGKNLSANVFNDWWNGQAVGQRQEAEKTSAQNQSSTTGNSTAQEKEEAHALFNFLNREKQTDDLLIDGLGGLLPEVQGEDYEEQAFASRMKKKKKHRKWGRQQ</sequence>
<feature type="region of interest" description="Disordered" evidence="1">
    <location>
        <begin position="150"/>
        <end position="175"/>
    </location>
</feature>
<evidence type="ECO:0000313" key="2">
    <source>
        <dbReference type="EMBL" id="GAA4789500.1"/>
    </source>
</evidence>
<name>A0ABP9B218_9SPHI</name>
<gene>
    <name evidence="2" type="ORF">GCM10023231_16990</name>
</gene>
<accession>A0ABP9B218</accession>
<dbReference type="EMBL" id="BAABIQ010000015">
    <property type="protein sequence ID" value="GAA4789500.1"/>
    <property type="molecule type" value="Genomic_DNA"/>
</dbReference>
<reference evidence="3" key="1">
    <citation type="journal article" date="2019" name="Int. J. Syst. Evol. Microbiol.">
        <title>The Global Catalogue of Microorganisms (GCM) 10K type strain sequencing project: providing services to taxonomists for standard genome sequencing and annotation.</title>
        <authorList>
            <consortium name="The Broad Institute Genomics Platform"/>
            <consortium name="The Broad Institute Genome Sequencing Center for Infectious Disease"/>
            <person name="Wu L."/>
            <person name="Ma J."/>
        </authorList>
    </citation>
    <scope>NUCLEOTIDE SEQUENCE [LARGE SCALE GENOMIC DNA]</scope>
    <source>
        <strain evidence="3">JCM 18200</strain>
    </source>
</reference>
<evidence type="ECO:0000256" key="1">
    <source>
        <dbReference type="SAM" id="MobiDB-lite"/>
    </source>
</evidence>
<protein>
    <recommendedName>
        <fullName evidence="4">Relaxase</fullName>
    </recommendedName>
</protein>
<evidence type="ECO:0008006" key="4">
    <source>
        <dbReference type="Google" id="ProtNLM"/>
    </source>
</evidence>
<dbReference type="Proteomes" id="UP001501411">
    <property type="component" value="Unassembled WGS sequence"/>
</dbReference>
<organism evidence="2 3">
    <name type="scientific">Olivibacter ginsenosidimutans</name>
    <dbReference type="NCBI Taxonomy" id="1176537"/>
    <lineage>
        <taxon>Bacteria</taxon>
        <taxon>Pseudomonadati</taxon>
        <taxon>Bacteroidota</taxon>
        <taxon>Sphingobacteriia</taxon>
        <taxon>Sphingobacteriales</taxon>
        <taxon>Sphingobacteriaceae</taxon>
        <taxon>Olivibacter</taxon>
    </lineage>
</organism>
<proteinExistence type="predicted"/>
<keyword evidence="3" id="KW-1185">Reference proteome</keyword>
<comment type="caution">
    <text evidence="2">The sequence shown here is derived from an EMBL/GenBank/DDBJ whole genome shotgun (WGS) entry which is preliminary data.</text>
</comment>
<feature type="compositionally biased region" description="Polar residues" evidence="1">
    <location>
        <begin position="158"/>
        <end position="172"/>
    </location>
</feature>
<evidence type="ECO:0000313" key="3">
    <source>
        <dbReference type="Proteomes" id="UP001501411"/>
    </source>
</evidence>